<dbReference type="AlphaFoldDB" id="A0AAV4WHD3"/>
<comment type="caution">
    <text evidence="1">The sequence shown here is derived from an EMBL/GenBank/DDBJ whole genome shotgun (WGS) entry which is preliminary data.</text>
</comment>
<protein>
    <recommendedName>
        <fullName evidence="3">Ycf15</fullName>
    </recommendedName>
</protein>
<organism evidence="1 2">
    <name type="scientific">Caerostris darwini</name>
    <dbReference type="NCBI Taxonomy" id="1538125"/>
    <lineage>
        <taxon>Eukaryota</taxon>
        <taxon>Metazoa</taxon>
        <taxon>Ecdysozoa</taxon>
        <taxon>Arthropoda</taxon>
        <taxon>Chelicerata</taxon>
        <taxon>Arachnida</taxon>
        <taxon>Araneae</taxon>
        <taxon>Araneomorphae</taxon>
        <taxon>Entelegynae</taxon>
        <taxon>Araneoidea</taxon>
        <taxon>Araneidae</taxon>
        <taxon>Caerostris</taxon>
    </lineage>
</organism>
<keyword evidence="2" id="KW-1185">Reference proteome</keyword>
<name>A0AAV4WHD3_9ARAC</name>
<dbReference type="EMBL" id="BPLQ01014549">
    <property type="protein sequence ID" value="GIY80745.1"/>
    <property type="molecule type" value="Genomic_DNA"/>
</dbReference>
<evidence type="ECO:0000313" key="2">
    <source>
        <dbReference type="Proteomes" id="UP001054837"/>
    </source>
</evidence>
<dbReference type="Proteomes" id="UP001054837">
    <property type="component" value="Unassembled WGS sequence"/>
</dbReference>
<proteinExistence type="predicted"/>
<sequence length="96" mass="11048">MRYGPTQLLWHKRAILLCFGQQESSSARDRKRTKQISIPSSRRIHSSWECHYVNESIHNITNTWFFLCFHQSEAGAGESFRCAPHLLSLGLQGSLT</sequence>
<evidence type="ECO:0000313" key="1">
    <source>
        <dbReference type="EMBL" id="GIY80745.1"/>
    </source>
</evidence>
<evidence type="ECO:0008006" key="3">
    <source>
        <dbReference type="Google" id="ProtNLM"/>
    </source>
</evidence>
<accession>A0AAV4WHD3</accession>
<reference evidence="1 2" key="1">
    <citation type="submission" date="2021-06" db="EMBL/GenBank/DDBJ databases">
        <title>Caerostris darwini draft genome.</title>
        <authorList>
            <person name="Kono N."/>
            <person name="Arakawa K."/>
        </authorList>
    </citation>
    <scope>NUCLEOTIDE SEQUENCE [LARGE SCALE GENOMIC DNA]</scope>
</reference>
<gene>
    <name evidence="1" type="ORF">CDAR_368291</name>
</gene>